<name>A0A1X0Y367_9BACT</name>
<dbReference type="SUPFAM" id="SSF63825">
    <property type="entry name" value="YWTD domain"/>
    <property type="match status" value="1"/>
</dbReference>
<dbReference type="SUPFAM" id="SSF75011">
    <property type="entry name" value="3-carboxy-cis,cis-mucoante lactonizing enzyme"/>
    <property type="match status" value="1"/>
</dbReference>
<dbReference type="InterPro" id="IPR013211">
    <property type="entry name" value="LVIVD"/>
</dbReference>
<dbReference type="Pfam" id="PF08309">
    <property type="entry name" value="LVIVD"/>
    <property type="match status" value="7"/>
</dbReference>
<accession>A0A1X0Y367</accession>
<organism evidence="2 3">
    <name type="scientific">Geothermobacter hydrogeniphilus</name>
    <dbReference type="NCBI Taxonomy" id="1969733"/>
    <lineage>
        <taxon>Bacteria</taxon>
        <taxon>Pseudomonadati</taxon>
        <taxon>Thermodesulfobacteriota</taxon>
        <taxon>Desulfuromonadia</taxon>
        <taxon>Desulfuromonadales</taxon>
        <taxon>Geothermobacteraceae</taxon>
        <taxon>Geothermobacter</taxon>
    </lineage>
</organism>
<protein>
    <recommendedName>
        <fullName evidence="4">LVIVD repeat-containing protein</fullName>
    </recommendedName>
</protein>
<proteinExistence type="predicted"/>
<keyword evidence="3" id="KW-1185">Reference proteome</keyword>
<dbReference type="OrthoDB" id="48956at2"/>
<dbReference type="AlphaFoldDB" id="A0A1X0Y367"/>
<comment type="caution">
    <text evidence="2">The sequence shown here is derived from an EMBL/GenBank/DDBJ whole genome shotgun (WGS) entry which is preliminary data.</text>
</comment>
<feature type="region of interest" description="Disordered" evidence="1">
    <location>
        <begin position="987"/>
        <end position="1012"/>
    </location>
</feature>
<evidence type="ECO:0000313" key="2">
    <source>
        <dbReference type="EMBL" id="ORJ59603.1"/>
    </source>
</evidence>
<dbReference type="Proteomes" id="UP000193136">
    <property type="component" value="Unassembled WGS sequence"/>
</dbReference>
<evidence type="ECO:0008006" key="4">
    <source>
        <dbReference type="Google" id="ProtNLM"/>
    </source>
</evidence>
<dbReference type="SUPFAM" id="SSF63829">
    <property type="entry name" value="Calcium-dependent phosphotriesterase"/>
    <property type="match status" value="1"/>
</dbReference>
<dbReference type="EMBL" id="NAAD01000011">
    <property type="protein sequence ID" value="ORJ59603.1"/>
    <property type="molecule type" value="Genomic_DNA"/>
</dbReference>
<dbReference type="STRING" id="1969733.B5V00_09990"/>
<sequence length="1012" mass="107662">MKLRVVLLVAGCALLLSSGLWFARPLPETSPLSVRALLSVEDAPDGRIRVALAGSGFGRQTHVSLLPDIGNQHMVRGELPFSGMINGMARKDNLLLLANSPDGLILCDISQPSAPSVLASLPLPGTEWNVAVVGSLALITSVKSGLQLVDISDPSSPQLLGTLAFDGPVHGLACRRDKAYVAVGERDFLIIDFSDPKSPEVLRKVSTPDRVVDLAISGDRLLVADDHYGLLIFPIRQNGDVGSFSHIKVPGQTRQVRGWKGGALAMTRTNLYYVPDGGGETPRALFTTEHDKLISLEVGDDTVYLGTNHGVLLVRPDSSFRSGQQGFIATTGSVRAVSAAAGMLYIGDARTGLKYLPLPDFDKIPVVEGFSLLGSPAFFTVTGNRLLVATQPYGLVSYRLDGRREPILDGRLYQNWSIVCIGQGAGRFFLGSNAGELIVVARVGPRLEVRNRLSLPGQPRAIVVRDGILLVADDLGGILCFSLADPDHPRPLGGLSTTGRPHGMAFSGRTLLVAEGEAGIRTVEMSPDGQLRSLQLRPMDQSVVALAVSEDRVLALLRSGQLALFRLRPGGRLILLRGNLDLPRVTAIAAGAGCFYVRLGRSGLGVLRPTSRGRKGVELVWNIPLTNSVGALRTVGGTLLVADGFSGVRFFSLAVPARPEQVQVLSAPKGAVDMLLDNESLLVLNDKYYLSLHSLAWPERAPVLLGDGGLGFDLIGDLVVLLSGDRLQVIDLSTPGSMRVLGSLPLPAQPGGIKVRGNLAYVACGRAGLVVVDLGNPRLPLMVGRLSLAGMARSVVVEGSYALVASGRAGLAVVNISRPREPKLVRRLQLAAPLKDMSDFYDVRTDGRYVYIADLENGLVVAALRKDGTIRTVGHLQTYGRARSLSLREGRVYIADLSGGVQAIDVSRPSHPRLIGRIVVPGMAKQVLPGPDFLWLRAAGSRLFQLPDVVEAGSVSLTTRGRLEAVLSRPAADGYYTLRISGPNGEQEIPGAIHVGSSPSHRSGAGTSEERP</sequence>
<evidence type="ECO:0000256" key="1">
    <source>
        <dbReference type="SAM" id="MobiDB-lite"/>
    </source>
</evidence>
<dbReference type="Gene3D" id="2.130.10.10">
    <property type="entry name" value="YVTN repeat-like/Quinoprotein amine dehydrogenase"/>
    <property type="match status" value="2"/>
</dbReference>
<gene>
    <name evidence="2" type="ORF">B5V00_09990</name>
</gene>
<dbReference type="InterPro" id="IPR015943">
    <property type="entry name" value="WD40/YVTN_repeat-like_dom_sf"/>
</dbReference>
<evidence type="ECO:0000313" key="3">
    <source>
        <dbReference type="Proteomes" id="UP000193136"/>
    </source>
</evidence>
<dbReference type="RefSeq" id="WP_085010647.1">
    <property type="nucleotide sequence ID" value="NZ_NAAD01000011.1"/>
</dbReference>
<reference evidence="2 3" key="1">
    <citation type="submission" date="2017-03" db="EMBL/GenBank/DDBJ databases">
        <title>Genome sequence of Geothermobacter sp. EPR-M, Deep-Sea Iron Reducer.</title>
        <authorList>
            <person name="Tully B."/>
            <person name="Savalia P."/>
            <person name="Abuyen K."/>
            <person name="Baughan C."/>
            <person name="Romero E."/>
            <person name="Ronkowski C."/>
            <person name="Torres B."/>
            <person name="Tremblay J."/>
            <person name="Trujillo A."/>
            <person name="Tyler M."/>
            <person name="Perez-Rodriguez I."/>
            <person name="Amend J."/>
        </authorList>
    </citation>
    <scope>NUCLEOTIDE SEQUENCE [LARGE SCALE GENOMIC DNA]</scope>
    <source>
        <strain evidence="2 3">EPR-M</strain>
    </source>
</reference>